<dbReference type="AlphaFoldDB" id="A0A0A9D2T0"/>
<sequence>MDSWIVDRRDWGCVHLSCFQCFGALKLSYKTKLGKGS</sequence>
<dbReference type="EMBL" id="GBRH01214976">
    <property type="protein sequence ID" value="JAD82919.1"/>
    <property type="molecule type" value="Transcribed_RNA"/>
</dbReference>
<accession>A0A0A9D2T0</accession>
<organism evidence="1">
    <name type="scientific">Arundo donax</name>
    <name type="common">Giant reed</name>
    <name type="synonym">Donax arundinaceus</name>
    <dbReference type="NCBI Taxonomy" id="35708"/>
    <lineage>
        <taxon>Eukaryota</taxon>
        <taxon>Viridiplantae</taxon>
        <taxon>Streptophyta</taxon>
        <taxon>Embryophyta</taxon>
        <taxon>Tracheophyta</taxon>
        <taxon>Spermatophyta</taxon>
        <taxon>Magnoliopsida</taxon>
        <taxon>Liliopsida</taxon>
        <taxon>Poales</taxon>
        <taxon>Poaceae</taxon>
        <taxon>PACMAD clade</taxon>
        <taxon>Arundinoideae</taxon>
        <taxon>Arundineae</taxon>
        <taxon>Arundo</taxon>
    </lineage>
</organism>
<name>A0A0A9D2T0_ARUDO</name>
<evidence type="ECO:0000313" key="1">
    <source>
        <dbReference type="EMBL" id="JAD82919.1"/>
    </source>
</evidence>
<proteinExistence type="predicted"/>
<reference evidence="1" key="2">
    <citation type="journal article" date="2015" name="Data Brief">
        <title>Shoot transcriptome of the giant reed, Arundo donax.</title>
        <authorList>
            <person name="Barrero R.A."/>
            <person name="Guerrero F.D."/>
            <person name="Moolhuijzen P."/>
            <person name="Goolsby J.A."/>
            <person name="Tidwell J."/>
            <person name="Bellgard S.E."/>
            <person name="Bellgard M.I."/>
        </authorList>
    </citation>
    <scope>NUCLEOTIDE SEQUENCE</scope>
    <source>
        <tissue evidence="1">Shoot tissue taken approximately 20 cm above the soil surface</tissue>
    </source>
</reference>
<protein>
    <submittedName>
        <fullName evidence="1">Uncharacterized protein</fullName>
    </submittedName>
</protein>
<reference evidence="1" key="1">
    <citation type="submission" date="2014-09" db="EMBL/GenBank/DDBJ databases">
        <authorList>
            <person name="Magalhaes I.L.F."/>
            <person name="Oliveira U."/>
            <person name="Santos F.R."/>
            <person name="Vidigal T.H.D.A."/>
            <person name="Brescovit A.D."/>
            <person name="Santos A.J."/>
        </authorList>
    </citation>
    <scope>NUCLEOTIDE SEQUENCE</scope>
    <source>
        <tissue evidence="1">Shoot tissue taken approximately 20 cm above the soil surface</tissue>
    </source>
</reference>